<proteinExistence type="predicted"/>
<comment type="caution">
    <text evidence="3">The sequence shown here is derived from an EMBL/GenBank/DDBJ whole genome shotgun (WGS) entry which is preliminary data.</text>
</comment>
<feature type="domain" description="DUF6534" evidence="2">
    <location>
        <begin position="169"/>
        <end position="259"/>
    </location>
</feature>
<keyword evidence="4" id="KW-1185">Reference proteome</keyword>
<reference evidence="3 4" key="1">
    <citation type="submission" date="2019-01" db="EMBL/GenBank/DDBJ databases">
        <title>Draft genome sequence of Psathyrella aberdarensis IHI B618.</title>
        <authorList>
            <person name="Buettner E."/>
            <person name="Kellner H."/>
        </authorList>
    </citation>
    <scope>NUCLEOTIDE SEQUENCE [LARGE SCALE GENOMIC DNA]</scope>
    <source>
        <strain evidence="3 4">IHI B618</strain>
    </source>
</reference>
<protein>
    <recommendedName>
        <fullName evidence="2">DUF6534 domain-containing protein</fullName>
    </recommendedName>
</protein>
<feature type="transmembrane region" description="Helical" evidence="1">
    <location>
        <begin position="12"/>
        <end position="33"/>
    </location>
</feature>
<dbReference type="InterPro" id="IPR045339">
    <property type="entry name" value="DUF6534"/>
</dbReference>
<dbReference type="OrthoDB" id="2848058at2759"/>
<organism evidence="3 4">
    <name type="scientific">Candolleomyces aberdarensis</name>
    <dbReference type="NCBI Taxonomy" id="2316362"/>
    <lineage>
        <taxon>Eukaryota</taxon>
        <taxon>Fungi</taxon>
        <taxon>Dikarya</taxon>
        <taxon>Basidiomycota</taxon>
        <taxon>Agaricomycotina</taxon>
        <taxon>Agaricomycetes</taxon>
        <taxon>Agaricomycetidae</taxon>
        <taxon>Agaricales</taxon>
        <taxon>Agaricineae</taxon>
        <taxon>Psathyrellaceae</taxon>
        <taxon>Candolleomyces</taxon>
    </lineage>
</organism>
<keyword evidence="1" id="KW-0812">Transmembrane</keyword>
<feature type="transmembrane region" description="Helical" evidence="1">
    <location>
        <begin position="199"/>
        <end position="227"/>
    </location>
</feature>
<name>A0A4Q2DX79_9AGAR</name>
<accession>A0A4Q2DX79</accession>
<dbReference type="Proteomes" id="UP000290288">
    <property type="component" value="Unassembled WGS sequence"/>
</dbReference>
<feature type="transmembrane region" description="Helical" evidence="1">
    <location>
        <begin position="233"/>
        <end position="254"/>
    </location>
</feature>
<keyword evidence="1" id="KW-0472">Membrane</keyword>
<feature type="transmembrane region" description="Helical" evidence="1">
    <location>
        <begin position="163"/>
        <end position="187"/>
    </location>
</feature>
<dbReference type="PANTHER" id="PTHR40465:SF1">
    <property type="entry name" value="DUF6534 DOMAIN-CONTAINING PROTEIN"/>
    <property type="match status" value="1"/>
</dbReference>
<dbReference type="PANTHER" id="PTHR40465">
    <property type="entry name" value="CHROMOSOME 1, WHOLE GENOME SHOTGUN SEQUENCE"/>
    <property type="match status" value="1"/>
</dbReference>
<keyword evidence="1" id="KW-1133">Transmembrane helix</keyword>
<evidence type="ECO:0000259" key="2">
    <source>
        <dbReference type="Pfam" id="PF20152"/>
    </source>
</evidence>
<dbReference type="EMBL" id="SDEE01000009">
    <property type="protein sequence ID" value="RXW25097.1"/>
    <property type="molecule type" value="Genomic_DNA"/>
</dbReference>
<evidence type="ECO:0000313" key="3">
    <source>
        <dbReference type="EMBL" id="RXW25097.1"/>
    </source>
</evidence>
<evidence type="ECO:0000313" key="4">
    <source>
        <dbReference type="Proteomes" id="UP000290288"/>
    </source>
</evidence>
<feature type="transmembrane region" description="Helical" evidence="1">
    <location>
        <begin position="45"/>
        <end position="63"/>
    </location>
</feature>
<gene>
    <name evidence="3" type="ORF">EST38_g759</name>
</gene>
<feature type="transmembrane region" description="Helical" evidence="1">
    <location>
        <begin position="94"/>
        <end position="113"/>
    </location>
</feature>
<evidence type="ECO:0000256" key="1">
    <source>
        <dbReference type="SAM" id="Phobius"/>
    </source>
</evidence>
<sequence>MASNPLIHLTGPLLMGSLLSFFLNGTFVLQIYHYYMNYSSTDRRAFIFLVGFVVIIEILHTVMSTHNTYQILAEGFGNPEIFQQTPFSGGTLPALNGLGGLCTQLFFAWRISVLSKSIVGKLTSALVVMGAFAQCAAAIGVTIQYSLLAQDLSLINTLQRTVIAWLGGSFACDMLISLAMVVILLRTREATAFGGSRNMLNALIVHTIENGAITTACAAAMLITYLGIKQANLYYACFEYILGRLYASVLLATLNGRKRMRRAATSEIELSLERSNHTAGKLSTSALQLRSNNGRNDYNAGQQDSKLYPVAMSVSSTTVQMQHAEESKVPHMYP</sequence>
<feature type="transmembrane region" description="Helical" evidence="1">
    <location>
        <begin position="125"/>
        <end position="143"/>
    </location>
</feature>
<dbReference type="Pfam" id="PF20152">
    <property type="entry name" value="DUF6534"/>
    <property type="match status" value="1"/>
</dbReference>
<dbReference type="AlphaFoldDB" id="A0A4Q2DX79"/>